<dbReference type="InterPro" id="IPR011545">
    <property type="entry name" value="DEAD/DEAH_box_helicase_dom"/>
</dbReference>
<sequence>MGLLCSPRDYSLVQGDRSANSRDRSGGGPRRTAIGVEEAGMGGIDPTAVAGALFDFALRPSQSQAVHAVVAGRDTLAVLPTGSGKSAIYQVAGLSIGGLTLVISPPFALQRDQIRSIAGRRCGGRAVEAALLNSAQKAHERQDTFARLARGDLDFLFMGPEQLTNAEARGAVRGGGRDVGCSSSTRRIWSASGARSSGRNTCGWATRSPSWAARRSSP</sequence>
<keyword evidence="2" id="KW-0238">DNA-binding</keyword>
<keyword evidence="8" id="KW-0347">Helicase</keyword>
<comment type="caution">
    <text evidence="8">The sequence shown here is derived from an EMBL/GenBank/DDBJ whole genome shotgun (WGS) entry which is preliminary data.</text>
</comment>
<dbReference type="PANTHER" id="PTHR13710">
    <property type="entry name" value="DNA HELICASE RECQ FAMILY MEMBER"/>
    <property type="match status" value="1"/>
</dbReference>
<dbReference type="Gene3D" id="3.40.50.300">
    <property type="entry name" value="P-loop containing nucleotide triphosphate hydrolases"/>
    <property type="match status" value="1"/>
</dbReference>
<keyword evidence="9" id="KW-1185">Reference proteome</keyword>
<dbReference type="AlphaFoldDB" id="A0A558ACE3"/>
<evidence type="ECO:0000256" key="4">
    <source>
        <dbReference type="ARBA" id="ARBA00034617"/>
    </source>
</evidence>
<dbReference type="InterPro" id="IPR027417">
    <property type="entry name" value="P-loop_NTPase"/>
</dbReference>
<dbReference type="SUPFAM" id="SSF52540">
    <property type="entry name" value="P-loop containing nucleoside triphosphate hydrolases"/>
    <property type="match status" value="1"/>
</dbReference>
<dbReference type="GO" id="GO:0006281">
    <property type="term" value="P:DNA repair"/>
    <property type="evidence" value="ECO:0007669"/>
    <property type="project" value="TreeGrafter"/>
</dbReference>
<organism evidence="8 9">
    <name type="scientific">Amycolatopsis acidiphila</name>
    <dbReference type="NCBI Taxonomy" id="715473"/>
    <lineage>
        <taxon>Bacteria</taxon>
        <taxon>Bacillati</taxon>
        <taxon>Actinomycetota</taxon>
        <taxon>Actinomycetes</taxon>
        <taxon>Pseudonocardiales</taxon>
        <taxon>Pseudonocardiaceae</taxon>
        <taxon>Amycolatopsis</taxon>
    </lineage>
</organism>
<dbReference type="GO" id="GO:0005737">
    <property type="term" value="C:cytoplasm"/>
    <property type="evidence" value="ECO:0007669"/>
    <property type="project" value="TreeGrafter"/>
</dbReference>
<dbReference type="GO" id="GO:0009378">
    <property type="term" value="F:four-way junction helicase activity"/>
    <property type="evidence" value="ECO:0007669"/>
    <property type="project" value="TreeGrafter"/>
</dbReference>
<evidence type="ECO:0000256" key="2">
    <source>
        <dbReference type="ARBA" id="ARBA00023125"/>
    </source>
</evidence>
<reference evidence="8 9" key="1">
    <citation type="submission" date="2019-07" db="EMBL/GenBank/DDBJ databases">
        <title>New species of Amycolatopsis and Streptomyces.</title>
        <authorList>
            <person name="Duangmal K."/>
            <person name="Teo W.F.A."/>
            <person name="Lipun K."/>
        </authorList>
    </citation>
    <scope>NUCLEOTIDE SEQUENCE [LARGE SCALE GENOMIC DNA]</scope>
    <source>
        <strain evidence="8 9">JCM 30562</strain>
    </source>
</reference>
<dbReference type="OrthoDB" id="9760034at2"/>
<keyword evidence="8" id="KW-0067">ATP-binding</keyword>
<evidence type="ECO:0000259" key="7">
    <source>
        <dbReference type="Pfam" id="PF00270"/>
    </source>
</evidence>
<evidence type="ECO:0000256" key="6">
    <source>
        <dbReference type="SAM" id="MobiDB-lite"/>
    </source>
</evidence>
<proteinExistence type="inferred from homology"/>
<accession>A0A558ACE3</accession>
<feature type="region of interest" description="Disordered" evidence="6">
    <location>
        <begin position="192"/>
        <end position="218"/>
    </location>
</feature>
<evidence type="ECO:0000256" key="1">
    <source>
        <dbReference type="ARBA" id="ARBA00005446"/>
    </source>
</evidence>
<dbReference type="PANTHER" id="PTHR13710:SF105">
    <property type="entry name" value="ATP-DEPENDENT DNA HELICASE Q1"/>
    <property type="match status" value="1"/>
</dbReference>
<evidence type="ECO:0000313" key="9">
    <source>
        <dbReference type="Proteomes" id="UP000318578"/>
    </source>
</evidence>
<dbReference type="GO" id="GO:0006310">
    <property type="term" value="P:DNA recombination"/>
    <property type="evidence" value="ECO:0007669"/>
    <property type="project" value="TreeGrafter"/>
</dbReference>
<dbReference type="Pfam" id="PF00270">
    <property type="entry name" value="DEAD"/>
    <property type="match status" value="1"/>
</dbReference>
<evidence type="ECO:0000256" key="3">
    <source>
        <dbReference type="ARBA" id="ARBA00023235"/>
    </source>
</evidence>
<evidence type="ECO:0000256" key="5">
    <source>
        <dbReference type="ARBA" id="ARBA00034808"/>
    </source>
</evidence>
<dbReference type="GO" id="GO:0003677">
    <property type="term" value="F:DNA binding"/>
    <property type="evidence" value="ECO:0007669"/>
    <property type="project" value="UniProtKB-KW"/>
</dbReference>
<dbReference type="EC" id="5.6.2.4" evidence="5"/>
<dbReference type="GO" id="GO:0005524">
    <property type="term" value="F:ATP binding"/>
    <property type="evidence" value="ECO:0007669"/>
    <property type="project" value="InterPro"/>
</dbReference>
<feature type="domain" description="DEAD/DEAH-box helicase" evidence="7">
    <location>
        <begin position="59"/>
        <end position="165"/>
    </location>
</feature>
<dbReference type="GO" id="GO:0043138">
    <property type="term" value="F:3'-5' DNA helicase activity"/>
    <property type="evidence" value="ECO:0007669"/>
    <property type="project" value="UniProtKB-EC"/>
</dbReference>
<comment type="similarity">
    <text evidence="1">Belongs to the helicase family. RecQ subfamily.</text>
</comment>
<dbReference type="GO" id="GO:0005694">
    <property type="term" value="C:chromosome"/>
    <property type="evidence" value="ECO:0007669"/>
    <property type="project" value="TreeGrafter"/>
</dbReference>
<keyword evidence="8" id="KW-0547">Nucleotide-binding</keyword>
<comment type="catalytic activity">
    <reaction evidence="4">
        <text>Couples ATP hydrolysis with the unwinding of duplex DNA by translocating in the 3'-5' direction.</text>
        <dbReference type="EC" id="5.6.2.4"/>
    </reaction>
</comment>
<feature type="region of interest" description="Disordered" evidence="6">
    <location>
        <begin position="14"/>
        <end position="33"/>
    </location>
</feature>
<keyword evidence="3" id="KW-0413">Isomerase</keyword>
<keyword evidence="8" id="KW-0378">Hydrolase</keyword>
<feature type="compositionally biased region" description="Low complexity" evidence="6">
    <location>
        <begin position="204"/>
        <end position="218"/>
    </location>
</feature>
<name>A0A558ACE3_9PSEU</name>
<gene>
    <name evidence="8" type="ORF">FNH06_15405</name>
</gene>
<protein>
    <recommendedName>
        <fullName evidence="5">DNA 3'-5' helicase</fullName>
        <ecNumber evidence="5">5.6.2.4</ecNumber>
    </recommendedName>
</protein>
<evidence type="ECO:0000313" key="8">
    <source>
        <dbReference type="EMBL" id="TVT21938.1"/>
    </source>
</evidence>
<dbReference type="EMBL" id="VJZA01000022">
    <property type="protein sequence ID" value="TVT21938.1"/>
    <property type="molecule type" value="Genomic_DNA"/>
</dbReference>
<dbReference type="Proteomes" id="UP000318578">
    <property type="component" value="Unassembled WGS sequence"/>
</dbReference>